<gene>
    <name evidence="1" type="primary">Acey_s0010.g964</name>
    <name evidence="1" type="ORF">Y032_0010g964</name>
</gene>
<keyword evidence="2" id="KW-1185">Reference proteome</keyword>
<sequence>MRCPIWRNGRKNGNCRYLLRKQLRLQLIKGNLTPPTTSMAPLKTVEEVRDLGFILTDKLGFDNHYKTLVRKATFRIYNLFKALKTRDPKKAYQSL</sequence>
<protein>
    <submittedName>
        <fullName evidence="1">Uncharacterized protein</fullName>
    </submittedName>
</protein>
<proteinExistence type="predicted"/>
<name>A0A016VHK3_9BILA</name>
<organism evidence="1 2">
    <name type="scientific">Ancylostoma ceylanicum</name>
    <dbReference type="NCBI Taxonomy" id="53326"/>
    <lineage>
        <taxon>Eukaryota</taxon>
        <taxon>Metazoa</taxon>
        <taxon>Ecdysozoa</taxon>
        <taxon>Nematoda</taxon>
        <taxon>Chromadorea</taxon>
        <taxon>Rhabditida</taxon>
        <taxon>Rhabditina</taxon>
        <taxon>Rhabditomorpha</taxon>
        <taxon>Strongyloidea</taxon>
        <taxon>Ancylostomatidae</taxon>
        <taxon>Ancylostomatinae</taxon>
        <taxon>Ancylostoma</taxon>
    </lineage>
</organism>
<evidence type="ECO:0000313" key="1">
    <source>
        <dbReference type="EMBL" id="EYC26786.1"/>
    </source>
</evidence>
<reference evidence="2" key="1">
    <citation type="journal article" date="2015" name="Nat. Genet.">
        <title>The genome and transcriptome of the zoonotic hookworm Ancylostoma ceylanicum identify infection-specific gene families.</title>
        <authorList>
            <person name="Schwarz E.M."/>
            <person name="Hu Y."/>
            <person name="Antoshechkin I."/>
            <person name="Miller M.M."/>
            <person name="Sternberg P.W."/>
            <person name="Aroian R.V."/>
        </authorList>
    </citation>
    <scope>NUCLEOTIDE SEQUENCE</scope>
    <source>
        <strain evidence="2">HY135</strain>
    </source>
</reference>
<evidence type="ECO:0000313" key="2">
    <source>
        <dbReference type="Proteomes" id="UP000024635"/>
    </source>
</evidence>
<dbReference type="Proteomes" id="UP000024635">
    <property type="component" value="Unassembled WGS sequence"/>
</dbReference>
<dbReference type="EMBL" id="JARK01001346">
    <property type="protein sequence ID" value="EYC26786.1"/>
    <property type="molecule type" value="Genomic_DNA"/>
</dbReference>
<accession>A0A016VHK3</accession>
<dbReference type="AlphaFoldDB" id="A0A016VHK3"/>
<comment type="caution">
    <text evidence="1">The sequence shown here is derived from an EMBL/GenBank/DDBJ whole genome shotgun (WGS) entry which is preliminary data.</text>
</comment>